<evidence type="ECO:0000313" key="8">
    <source>
        <dbReference type="Proteomes" id="UP000039046"/>
    </source>
</evidence>
<keyword evidence="3" id="KW-0805">Transcription regulation</keyword>
<protein>
    <recommendedName>
        <fullName evidence="9">C6 zinc finger domain protein</fullName>
    </recommendedName>
</protein>
<keyword evidence="1" id="KW-0479">Metal-binding</keyword>
<dbReference type="GO" id="GO:0003677">
    <property type="term" value="F:DNA binding"/>
    <property type="evidence" value="ECO:0007669"/>
    <property type="project" value="UniProtKB-KW"/>
</dbReference>
<evidence type="ECO:0000256" key="4">
    <source>
        <dbReference type="ARBA" id="ARBA00023125"/>
    </source>
</evidence>
<accession>A0A0A1SPS3</accession>
<dbReference type="PANTHER" id="PTHR36206">
    <property type="entry name" value="ASPERCRYPTIN BIOSYNTHESIS CLUSTER-SPECIFIC TRANSCRIPTION REGULATOR ATNN-RELATED"/>
    <property type="match status" value="1"/>
</dbReference>
<dbReference type="Pfam" id="PF11951">
    <property type="entry name" value="Fungal_trans_2"/>
    <property type="match status" value="1"/>
</dbReference>
<keyword evidence="5" id="KW-0804">Transcription</keyword>
<keyword evidence="8" id="KW-1185">Reference proteome</keyword>
<dbReference type="GO" id="GO:0046872">
    <property type="term" value="F:metal ion binding"/>
    <property type="evidence" value="ECO:0007669"/>
    <property type="project" value="UniProtKB-KW"/>
</dbReference>
<dbReference type="InterPro" id="IPR021858">
    <property type="entry name" value="Fun_TF"/>
</dbReference>
<evidence type="ECO:0008006" key="9">
    <source>
        <dbReference type="Google" id="ProtNLM"/>
    </source>
</evidence>
<evidence type="ECO:0000256" key="6">
    <source>
        <dbReference type="ARBA" id="ARBA00023242"/>
    </source>
</evidence>
<keyword evidence="4" id="KW-0238">DNA-binding</keyword>
<organism evidence="7 8">
    <name type="scientific">[Torrubiella] hemipterigena</name>
    <dbReference type="NCBI Taxonomy" id="1531966"/>
    <lineage>
        <taxon>Eukaryota</taxon>
        <taxon>Fungi</taxon>
        <taxon>Dikarya</taxon>
        <taxon>Ascomycota</taxon>
        <taxon>Pezizomycotina</taxon>
        <taxon>Sordariomycetes</taxon>
        <taxon>Hypocreomycetidae</taxon>
        <taxon>Hypocreales</taxon>
        <taxon>Clavicipitaceae</taxon>
        <taxon>Clavicipitaceae incertae sedis</taxon>
        <taxon>'Torrubiella' clade</taxon>
    </lineage>
</organism>
<dbReference type="PANTHER" id="PTHR36206:SF4">
    <property type="entry name" value="HYPOTHETICAL CONSERVED PROTEIN (EUROFUNG)-RELATED"/>
    <property type="match status" value="1"/>
</dbReference>
<dbReference type="HOGENOM" id="CLU_660876_0_0_1"/>
<keyword evidence="6" id="KW-0539">Nucleus</keyword>
<evidence type="ECO:0000313" key="7">
    <source>
        <dbReference type="EMBL" id="CEJ82433.1"/>
    </source>
</evidence>
<sequence>MFQTDVIHHLTDIFDESFWKMCLMQAMHTYPAVWHAAIATAATFNSLSGETGKAIMDSQYTIYKHRQMALIHCNKAIQCLREVDHANLTLANREMLLIACMLLAFYSTLRGKKKQEVMHMRNGVYLSRPWYDEIRDGDTVFRRLPNCVASVTSITLIFRRLEMQPCLAPPFVPIMDTIGEGDHPNHPSADVPFNSALEAYAELMPLSTHILRSLRHVESDGSIMAYATAPGGLPLRKEYFLWSRRFQLYYQNYLVERAMGRVQPDEIIRAELMHIRWLSAEPTYLIDPSEEEMAWDKFEDSFRYMIVVCERLLPILPPKTITDRRPRLISPHGYILGSAMSRVINSCRNAELRQRVIDLLELDLYVVGMGRSANHSTGKIMMRLEEDAWQHGSDSHCQSAIVYLAQLFVTCIDFVQ</sequence>
<dbReference type="AlphaFoldDB" id="A0A0A1SPS3"/>
<dbReference type="EMBL" id="CDHN01000001">
    <property type="protein sequence ID" value="CEJ82433.1"/>
    <property type="molecule type" value="Genomic_DNA"/>
</dbReference>
<evidence type="ECO:0000256" key="3">
    <source>
        <dbReference type="ARBA" id="ARBA00023015"/>
    </source>
</evidence>
<gene>
    <name evidence="7" type="ORF">VHEMI02496</name>
</gene>
<dbReference type="Proteomes" id="UP000039046">
    <property type="component" value="Unassembled WGS sequence"/>
</dbReference>
<evidence type="ECO:0000256" key="2">
    <source>
        <dbReference type="ARBA" id="ARBA00022833"/>
    </source>
</evidence>
<dbReference type="InterPro" id="IPR052360">
    <property type="entry name" value="Transcr_Regulatory_Proteins"/>
</dbReference>
<reference evidence="7 8" key="1">
    <citation type="journal article" date="2015" name="Genome Announc.">
        <title>Draft Genome Sequence and Gene Annotation of the Entomopathogenic Fungus Verticillium hemipterigenum.</title>
        <authorList>
            <person name="Horn F."/>
            <person name="Habel A."/>
            <person name="Scharf D.H."/>
            <person name="Dworschak J."/>
            <person name="Brakhage A.A."/>
            <person name="Guthke R."/>
            <person name="Hertweck C."/>
            <person name="Linde J."/>
        </authorList>
    </citation>
    <scope>NUCLEOTIDE SEQUENCE [LARGE SCALE GENOMIC DNA]</scope>
</reference>
<evidence type="ECO:0000256" key="5">
    <source>
        <dbReference type="ARBA" id="ARBA00023163"/>
    </source>
</evidence>
<proteinExistence type="predicted"/>
<evidence type="ECO:0000256" key="1">
    <source>
        <dbReference type="ARBA" id="ARBA00022723"/>
    </source>
</evidence>
<name>A0A0A1SPS3_9HYPO</name>
<keyword evidence="2" id="KW-0862">Zinc</keyword>